<proteinExistence type="predicted"/>
<dbReference type="AlphaFoldDB" id="A0A1D7QIU2"/>
<dbReference type="EMBL" id="CP017141">
    <property type="protein sequence ID" value="AOM78595.1"/>
    <property type="molecule type" value="Genomic_DNA"/>
</dbReference>
<dbReference type="OrthoDB" id="4301792at2"/>
<keyword evidence="2" id="KW-1185">Reference proteome</keyword>
<evidence type="ECO:0000313" key="2">
    <source>
        <dbReference type="Proteomes" id="UP000094313"/>
    </source>
</evidence>
<evidence type="ECO:0000313" key="1">
    <source>
        <dbReference type="EMBL" id="AOM78595.1"/>
    </source>
</evidence>
<dbReference type="Proteomes" id="UP000094313">
    <property type="component" value="Chromosome"/>
</dbReference>
<gene>
    <name evidence="1" type="ORF">BFS30_16250</name>
</gene>
<organism evidence="1 2">
    <name type="scientific">Pedobacter steynii</name>
    <dbReference type="NCBI Taxonomy" id="430522"/>
    <lineage>
        <taxon>Bacteria</taxon>
        <taxon>Pseudomonadati</taxon>
        <taxon>Bacteroidota</taxon>
        <taxon>Sphingobacteriia</taxon>
        <taxon>Sphingobacteriales</taxon>
        <taxon>Sphingobacteriaceae</taxon>
        <taxon>Pedobacter</taxon>
    </lineage>
</organism>
<reference evidence="1 2" key="1">
    <citation type="submission" date="2016-08" db="EMBL/GenBank/DDBJ databases">
        <authorList>
            <person name="Seilhamer J.J."/>
        </authorList>
    </citation>
    <scope>NUCLEOTIDE SEQUENCE [LARGE SCALE GENOMIC DNA]</scope>
    <source>
        <strain evidence="1 2">DX4</strain>
    </source>
</reference>
<sequence>MRIENIIRSIVLLAFLVMVVDVECGAQHIAKHYKTSKFDSAIFPANSLDMIPGIRFTPTNAEIDTAESALAKDIKTLNTPMINQYRTPIIHKKIGKYRRQYFGYLDQSGHKILLINCFYDKKYNDHTYWLDSKVTVLDGGSYYWSIHFDMNTKKFFEFYVNGAG</sequence>
<accession>A0A1D7QIU2</accession>
<name>A0A1D7QIU2_9SPHI</name>
<dbReference type="KEGG" id="psty:BFS30_16250"/>
<protein>
    <submittedName>
        <fullName evidence="1">Uncharacterized protein</fullName>
    </submittedName>
</protein>
<dbReference type="RefSeq" id="WP_069380260.1">
    <property type="nucleotide sequence ID" value="NZ_CP017141.1"/>
</dbReference>